<protein>
    <recommendedName>
        <fullName evidence="2">PPM-type phosphatase domain-containing protein</fullName>
    </recommendedName>
</protein>
<sequence>MMPSMRKKVSSFFKQLSVSGHNDNDPTNCSGRNSGSFIQRYLSGNDIKRHEPTILYGRTPQELPPLAIGHVVTGANSVFASLTGPGSGLTSVNPCQKHLSTSDPDVDYIDIMEVIPTSAEGQQRVPVASTNCVFSSVSGRWFNVPQSISLTYPIDNSEINIRAGGQLFPLGKRSVYTSVTDLTKDETSSSESERAVSDNNENSIIETANRRKFEDLKEETTEFETYSSHENLHKERDSERTHEELLNAIDRTLIRFGLNDCSAYDDNMNEEKCPESFSVNDNAELYIPTIENILNNKCEYKLRKKRLEEATQSEDCKKVNNRDDCDRDVPPTRNGIDNYSALTKSTNTGSFALRKSKSAPNPFKNVRLKVADTAETKPKNLSSGEEIAGIPNWNRPHKRAFGLATTLYEKNPLTNQHTGNPIADCFSIVARENSAVLALADGVNWGEKSCIAARSAVHGCTEYLNKTLFNSYATTKVCSTTDVFVSLLRSFYMAHSMILQAEGMLTTLTVAVVLPLAATNKYIVCVCNVGDSLAYVYSIKYGVREITKGSHDIHCMRDMRDALGALGPVDGNNPELSNLTCSMTEAESGDIVFITSDGVSDNFDPVVGKFAVMPSTKPEIVSQNLPIVQAVQRHELTLLRLDDLLRHNVSGDGPICTLASDLCARLLDFVIRLTSAKRKILEDAELYCTEKNGVVTELSKAEQKIRRKNACEKLVLVPGKLDHASVVAYNVGRYKPEEDIQEIRRSRATSAEEDPPSPKPEMRPKVIVEVKEDEINENRAESSNRKSTYDNDVDEQEKQFETTL</sequence>
<dbReference type="Gene3D" id="3.60.40.10">
    <property type="entry name" value="PPM-type phosphatase domain"/>
    <property type="match status" value="1"/>
</dbReference>
<feature type="domain" description="PPM-type phosphatase" evidence="2">
    <location>
        <begin position="400"/>
        <end position="669"/>
    </location>
</feature>
<comment type="caution">
    <text evidence="3">The sequence shown here is derived from an EMBL/GenBank/DDBJ whole genome shotgun (WGS) entry which is preliminary data.</text>
</comment>
<reference evidence="3" key="1">
    <citation type="journal article" date="2024" name="Gigascience">
        <title>Chromosome-level genome of the poultry shaft louse Menopon gallinae provides insight into the host-switching and adaptive evolution of parasitic lice.</title>
        <authorList>
            <person name="Xu Y."/>
            <person name="Ma L."/>
            <person name="Liu S."/>
            <person name="Liang Y."/>
            <person name="Liu Q."/>
            <person name="He Z."/>
            <person name="Tian L."/>
            <person name="Duan Y."/>
            <person name="Cai W."/>
            <person name="Li H."/>
            <person name="Song F."/>
        </authorList>
    </citation>
    <scope>NUCLEOTIDE SEQUENCE</scope>
    <source>
        <strain evidence="3">Cailab_2023a</strain>
    </source>
</reference>
<dbReference type="Pfam" id="PF13672">
    <property type="entry name" value="PP2C_2"/>
    <property type="match status" value="1"/>
</dbReference>
<dbReference type="SUPFAM" id="SSF81606">
    <property type="entry name" value="PP2C-like"/>
    <property type="match status" value="1"/>
</dbReference>
<dbReference type="SMART" id="SM00332">
    <property type="entry name" value="PP2Cc"/>
    <property type="match status" value="1"/>
</dbReference>
<evidence type="ECO:0000256" key="1">
    <source>
        <dbReference type="SAM" id="MobiDB-lite"/>
    </source>
</evidence>
<dbReference type="PANTHER" id="PTHR21586:SF0">
    <property type="entry name" value="PP2C-LIKE DOMAIN-CONTAINING PROTEIN CG9801"/>
    <property type="match status" value="1"/>
</dbReference>
<dbReference type="InterPro" id="IPR036457">
    <property type="entry name" value="PPM-type-like_dom_sf"/>
</dbReference>
<feature type="region of interest" description="Disordered" evidence="1">
    <location>
        <begin position="740"/>
        <end position="804"/>
    </location>
</feature>
<dbReference type="InterPro" id="IPR053287">
    <property type="entry name" value="PP2C-like_domain"/>
</dbReference>
<dbReference type="PANTHER" id="PTHR21586">
    <property type="entry name" value="TIPA"/>
    <property type="match status" value="1"/>
</dbReference>
<evidence type="ECO:0000259" key="2">
    <source>
        <dbReference type="PROSITE" id="PS51746"/>
    </source>
</evidence>
<dbReference type="EMBL" id="JARGDH010000002">
    <property type="protein sequence ID" value="KAL0277126.1"/>
    <property type="molecule type" value="Genomic_DNA"/>
</dbReference>
<dbReference type="InterPro" id="IPR001932">
    <property type="entry name" value="PPM-type_phosphatase-like_dom"/>
</dbReference>
<evidence type="ECO:0000313" key="3">
    <source>
        <dbReference type="EMBL" id="KAL0277126.1"/>
    </source>
</evidence>
<proteinExistence type="predicted"/>
<feature type="compositionally biased region" description="Basic and acidic residues" evidence="1">
    <location>
        <begin position="776"/>
        <end position="789"/>
    </location>
</feature>
<feature type="compositionally biased region" description="Basic and acidic residues" evidence="1">
    <location>
        <begin position="760"/>
        <end position="770"/>
    </location>
</feature>
<accession>A0AAW2I5C5</accession>
<dbReference type="PROSITE" id="PS51746">
    <property type="entry name" value="PPM_2"/>
    <property type="match status" value="1"/>
</dbReference>
<organism evidence="3">
    <name type="scientific">Menopon gallinae</name>
    <name type="common">poultry shaft louse</name>
    <dbReference type="NCBI Taxonomy" id="328185"/>
    <lineage>
        <taxon>Eukaryota</taxon>
        <taxon>Metazoa</taxon>
        <taxon>Ecdysozoa</taxon>
        <taxon>Arthropoda</taxon>
        <taxon>Hexapoda</taxon>
        <taxon>Insecta</taxon>
        <taxon>Pterygota</taxon>
        <taxon>Neoptera</taxon>
        <taxon>Paraneoptera</taxon>
        <taxon>Psocodea</taxon>
        <taxon>Troctomorpha</taxon>
        <taxon>Phthiraptera</taxon>
        <taxon>Amblycera</taxon>
        <taxon>Menoponidae</taxon>
        <taxon>Menopon</taxon>
    </lineage>
</organism>
<dbReference type="AlphaFoldDB" id="A0AAW2I5C5"/>
<gene>
    <name evidence="3" type="ORF">PYX00_004513</name>
</gene>
<name>A0AAW2I5C5_9NEOP</name>